<dbReference type="PANTHER" id="PTHR33164:SF57">
    <property type="entry name" value="MARR-FAMILY TRANSCRIPTIONAL REGULATOR"/>
    <property type="match status" value="1"/>
</dbReference>
<feature type="compositionally biased region" description="Pro residues" evidence="1">
    <location>
        <begin position="1"/>
        <end position="13"/>
    </location>
</feature>
<dbReference type="Gene3D" id="1.10.10.10">
    <property type="entry name" value="Winged helix-like DNA-binding domain superfamily/Winged helix DNA-binding domain"/>
    <property type="match status" value="1"/>
</dbReference>
<keyword evidence="4" id="KW-1185">Reference proteome</keyword>
<dbReference type="PANTHER" id="PTHR33164">
    <property type="entry name" value="TRANSCRIPTIONAL REGULATOR, MARR FAMILY"/>
    <property type="match status" value="1"/>
</dbReference>
<dbReference type="Pfam" id="PF12802">
    <property type="entry name" value="MarR_2"/>
    <property type="match status" value="1"/>
</dbReference>
<accession>A0ABV7V917</accession>
<dbReference type="SMART" id="SM00347">
    <property type="entry name" value="HTH_MARR"/>
    <property type="match status" value="1"/>
</dbReference>
<evidence type="ECO:0000313" key="3">
    <source>
        <dbReference type="EMBL" id="MFC3673362.1"/>
    </source>
</evidence>
<dbReference type="InterPro" id="IPR000835">
    <property type="entry name" value="HTH_MarR-typ"/>
</dbReference>
<feature type="region of interest" description="Disordered" evidence="1">
    <location>
        <begin position="1"/>
        <end position="31"/>
    </location>
</feature>
<dbReference type="Proteomes" id="UP001595683">
    <property type="component" value="Unassembled WGS sequence"/>
</dbReference>
<proteinExistence type="predicted"/>
<dbReference type="InterPro" id="IPR039422">
    <property type="entry name" value="MarR/SlyA-like"/>
</dbReference>
<protein>
    <submittedName>
        <fullName evidence="3">MarR family winged helix-turn-helix transcriptional regulator</fullName>
    </submittedName>
</protein>
<evidence type="ECO:0000313" key="4">
    <source>
        <dbReference type="Proteomes" id="UP001595683"/>
    </source>
</evidence>
<dbReference type="SUPFAM" id="SSF46785">
    <property type="entry name" value="Winged helix' DNA-binding domain"/>
    <property type="match status" value="1"/>
</dbReference>
<evidence type="ECO:0000259" key="2">
    <source>
        <dbReference type="PROSITE" id="PS50995"/>
    </source>
</evidence>
<reference evidence="4" key="1">
    <citation type="journal article" date="2019" name="Int. J. Syst. Evol. Microbiol.">
        <title>The Global Catalogue of Microorganisms (GCM) 10K type strain sequencing project: providing services to taxonomists for standard genome sequencing and annotation.</title>
        <authorList>
            <consortium name="The Broad Institute Genomics Platform"/>
            <consortium name="The Broad Institute Genome Sequencing Center for Infectious Disease"/>
            <person name="Wu L."/>
            <person name="Ma J."/>
        </authorList>
    </citation>
    <scope>NUCLEOTIDE SEQUENCE [LARGE SCALE GENOMIC DNA]</scope>
    <source>
        <strain evidence="4">KCTC 42224</strain>
    </source>
</reference>
<name>A0ABV7V917_9SPHN</name>
<sequence>MPTPAPGNEPPPVAATDEPTDADSPAARAPLPGAGSATLRMWVRLLACAKIGEKQLRRKFDEQFDTTLPRFDVLAALDRVPDGLSMSALSRALLVSNGNVTAIVRQLQAHGLVASRTDPLDARSAIVSLTPAGQRQFDILATAHHAWIAAMLRDVPPERVDQLVRSLGELRAILEEQT</sequence>
<feature type="domain" description="HTH marR-type" evidence="2">
    <location>
        <begin position="38"/>
        <end position="172"/>
    </location>
</feature>
<dbReference type="InterPro" id="IPR036388">
    <property type="entry name" value="WH-like_DNA-bd_sf"/>
</dbReference>
<dbReference type="RefSeq" id="WP_229815436.1">
    <property type="nucleotide sequence ID" value="NZ_BMZP01000015.1"/>
</dbReference>
<gene>
    <name evidence="3" type="ORF">ACFOOT_18215</name>
</gene>
<comment type="caution">
    <text evidence="3">The sequence shown here is derived from an EMBL/GenBank/DDBJ whole genome shotgun (WGS) entry which is preliminary data.</text>
</comment>
<evidence type="ECO:0000256" key="1">
    <source>
        <dbReference type="SAM" id="MobiDB-lite"/>
    </source>
</evidence>
<dbReference type="PROSITE" id="PS50995">
    <property type="entry name" value="HTH_MARR_2"/>
    <property type="match status" value="1"/>
</dbReference>
<organism evidence="3 4">
    <name type="scientific">Novosphingobium pokkalii</name>
    <dbReference type="NCBI Taxonomy" id="1770194"/>
    <lineage>
        <taxon>Bacteria</taxon>
        <taxon>Pseudomonadati</taxon>
        <taxon>Pseudomonadota</taxon>
        <taxon>Alphaproteobacteria</taxon>
        <taxon>Sphingomonadales</taxon>
        <taxon>Sphingomonadaceae</taxon>
        <taxon>Novosphingobium</taxon>
    </lineage>
</organism>
<dbReference type="InterPro" id="IPR036390">
    <property type="entry name" value="WH_DNA-bd_sf"/>
</dbReference>
<dbReference type="EMBL" id="JBHRYE010000042">
    <property type="protein sequence ID" value="MFC3673362.1"/>
    <property type="molecule type" value="Genomic_DNA"/>
</dbReference>